<evidence type="ECO:0000256" key="1">
    <source>
        <dbReference type="ARBA" id="ARBA00004294"/>
    </source>
</evidence>
<evidence type="ECO:0000256" key="8">
    <source>
        <dbReference type="ARBA" id="ARBA00023054"/>
    </source>
</evidence>
<dbReference type="PANTHER" id="PTHR21771:SF0">
    <property type="entry name" value="MITOCHONDRIA-EATING PROTEIN"/>
    <property type="match status" value="1"/>
</dbReference>
<protein>
    <recommendedName>
        <fullName evidence="5">Mitochondria-eating protein</fullName>
    </recommendedName>
    <alternativeName>
        <fullName evidence="12">Spermatogenesis-associated protein 18</fullName>
    </alternativeName>
</protein>
<dbReference type="GO" id="GO:0008289">
    <property type="term" value="F:lipid binding"/>
    <property type="evidence" value="ECO:0007669"/>
    <property type="project" value="UniProtKB-KW"/>
</dbReference>
<dbReference type="GO" id="GO:0005759">
    <property type="term" value="C:mitochondrial matrix"/>
    <property type="evidence" value="ECO:0007669"/>
    <property type="project" value="UniProtKB-SubCell"/>
</dbReference>
<evidence type="ECO:0000256" key="6">
    <source>
        <dbReference type="ARBA" id="ARBA00022490"/>
    </source>
</evidence>
<evidence type="ECO:0000256" key="7">
    <source>
        <dbReference type="ARBA" id="ARBA00022787"/>
    </source>
</evidence>
<feature type="domain" description="Mitochondria-eating protein C-terminal" evidence="14">
    <location>
        <begin position="114"/>
        <end position="309"/>
    </location>
</feature>
<evidence type="ECO:0000313" key="15">
    <source>
        <dbReference type="Proteomes" id="UP000694844"/>
    </source>
</evidence>
<dbReference type="Pfam" id="PF16026">
    <property type="entry name" value="MIEAP"/>
    <property type="match status" value="1"/>
</dbReference>
<dbReference type="GO" id="GO:0005741">
    <property type="term" value="C:mitochondrial outer membrane"/>
    <property type="evidence" value="ECO:0007669"/>
    <property type="project" value="UniProtKB-SubCell"/>
</dbReference>
<dbReference type="GO" id="GO:0035694">
    <property type="term" value="P:mitochondrial protein catabolic process"/>
    <property type="evidence" value="ECO:0007669"/>
    <property type="project" value="InterPro"/>
</dbReference>
<dbReference type="GeneID" id="111123101"/>
<keyword evidence="9" id="KW-0446">Lipid-binding</keyword>
<dbReference type="GO" id="GO:0035695">
    <property type="term" value="P:mitophagy by internal vacuole formation"/>
    <property type="evidence" value="ECO:0007669"/>
    <property type="project" value="TreeGrafter"/>
</dbReference>
<proteinExistence type="inferred from homology"/>
<evidence type="ECO:0000256" key="11">
    <source>
        <dbReference type="ARBA" id="ARBA00023136"/>
    </source>
</evidence>
<sequence length="322" mass="36655">MAKRKSAEKWEDDESPSKRLKGEESAETALTVIEKQVQLLRQEFRNQESIHSLHKTINQLEKKLTAETNAKSAAIKDKEAALTRLSAIAANRLRDNNPGIADLSDPNRPIKLGEKASEIYDNEWTDALENLEKLRKATETDYDEEKDVQLLLSILTDTFQMCKEDASEHMENISRPLITPASVKIKHKPKVPAILLKELKDFRRQHCTDSVLQCLAEHFIEILQERNPEQLGPEVIEACRKYIHKCVELSWLMVIQDPPMSMEWQFTGSQFTADTMRSFTKSGDKVAFVVWPAIYLNDGGTLVSKAIVQGLKTVKKGKRNAR</sequence>
<evidence type="ECO:0000256" key="10">
    <source>
        <dbReference type="ARBA" id="ARBA00023128"/>
    </source>
</evidence>
<keyword evidence="11" id="KW-0472">Membrane</keyword>
<dbReference type="RefSeq" id="XP_022320913.1">
    <property type="nucleotide sequence ID" value="XM_022465205.1"/>
</dbReference>
<keyword evidence="15" id="KW-1185">Reference proteome</keyword>
<comment type="similarity">
    <text evidence="4">Belongs to the MIEAP family.</text>
</comment>
<evidence type="ECO:0000256" key="12">
    <source>
        <dbReference type="ARBA" id="ARBA00032687"/>
    </source>
</evidence>
<keyword evidence="8" id="KW-0175">Coiled coil</keyword>
<keyword evidence="6" id="KW-0963">Cytoplasm</keyword>
<dbReference type="PANTHER" id="PTHR21771">
    <property type="entry name" value="MITOCHONDRIA-EATING PROTEIN-RELATED"/>
    <property type="match status" value="1"/>
</dbReference>
<comment type="subcellular location">
    <subcellularLocation>
        <location evidence="3">Cytoplasm</location>
    </subcellularLocation>
    <subcellularLocation>
        <location evidence="2">Mitochondrion matrix</location>
    </subcellularLocation>
    <subcellularLocation>
        <location evidence="1">Mitochondrion outer membrane</location>
    </subcellularLocation>
</comment>
<dbReference type="KEGG" id="cvn:111123101"/>
<feature type="region of interest" description="Disordered" evidence="13">
    <location>
        <begin position="1"/>
        <end position="26"/>
    </location>
</feature>
<dbReference type="AlphaFoldDB" id="A0A8B8CYM1"/>
<keyword evidence="10" id="KW-0496">Mitochondrion</keyword>
<reference evidence="16" key="1">
    <citation type="submission" date="2025-08" db="UniProtKB">
        <authorList>
            <consortium name="RefSeq"/>
        </authorList>
    </citation>
    <scope>IDENTIFICATION</scope>
    <source>
        <tissue evidence="16">Whole sample</tissue>
    </source>
</reference>
<evidence type="ECO:0000256" key="13">
    <source>
        <dbReference type="SAM" id="MobiDB-lite"/>
    </source>
</evidence>
<dbReference type="OrthoDB" id="6114336at2759"/>
<evidence type="ECO:0000256" key="5">
    <source>
        <dbReference type="ARBA" id="ARBA00019863"/>
    </source>
</evidence>
<gene>
    <name evidence="16" type="primary">LOC111123101</name>
</gene>
<evidence type="ECO:0000256" key="3">
    <source>
        <dbReference type="ARBA" id="ARBA00004496"/>
    </source>
</evidence>
<dbReference type="InterPro" id="IPR031981">
    <property type="entry name" value="MIEAP_C"/>
</dbReference>
<name>A0A8B8CYM1_CRAVI</name>
<evidence type="ECO:0000313" key="16">
    <source>
        <dbReference type="RefSeq" id="XP_022320913.1"/>
    </source>
</evidence>
<organism evidence="15 16">
    <name type="scientific">Crassostrea virginica</name>
    <name type="common">Eastern oyster</name>
    <dbReference type="NCBI Taxonomy" id="6565"/>
    <lineage>
        <taxon>Eukaryota</taxon>
        <taxon>Metazoa</taxon>
        <taxon>Spiralia</taxon>
        <taxon>Lophotrochozoa</taxon>
        <taxon>Mollusca</taxon>
        <taxon>Bivalvia</taxon>
        <taxon>Autobranchia</taxon>
        <taxon>Pteriomorphia</taxon>
        <taxon>Ostreida</taxon>
        <taxon>Ostreoidea</taxon>
        <taxon>Ostreidae</taxon>
        <taxon>Crassostrea</taxon>
    </lineage>
</organism>
<dbReference type="Proteomes" id="UP000694844">
    <property type="component" value="Chromosome 3"/>
</dbReference>
<evidence type="ECO:0000256" key="4">
    <source>
        <dbReference type="ARBA" id="ARBA00008233"/>
    </source>
</evidence>
<feature type="compositionally biased region" description="Basic and acidic residues" evidence="13">
    <location>
        <begin position="1"/>
        <end position="24"/>
    </location>
</feature>
<keyword evidence="7" id="KW-1000">Mitochondrion outer membrane</keyword>
<evidence type="ECO:0000259" key="14">
    <source>
        <dbReference type="Pfam" id="PF16026"/>
    </source>
</evidence>
<evidence type="ECO:0000256" key="9">
    <source>
        <dbReference type="ARBA" id="ARBA00023121"/>
    </source>
</evidence>
<accession>A0A8B8CYM1</accession>
<dbReference type="InterPro" id="IPR026169">
    <property type="entry name" value="MIEAP"/>
</dbReference>
<evidence type="ECO:0000256" key="2">
    <source>
        <dbReference type="ARBA" id="ARBA00004305"/>
    </source>
</evidence>